<feature type="transmembrane region" description="Helical" evidence="1">
    <location>
        <begin position="21"/>
        <end position="40"/>
    </location>
</feature>
<dbReference type="PANTHER" id="PTHR42925:SF1">
    <property type="entry name" value="VIRULENCE FACTOR MVIN"/>
    <property type="match status" value="1"/>
</dbReference>
<feature type="transmembrane region" description="Helical" evidence="1">
    <location>
        <begin position="275"/>
        <end position="301"/>
    </location>
</feature>
<feature type="transmembrane region" description="Helical" evidence="1">
    <location>
        <begin position="245"/>
        <end position="263"/>
    </location>
</feature>
<keyword evidence="1" id="KW-0812">Transmembrane</keyword>
<accession>A0ABU3PGW0</accession>
<reference evidence="2" key="1">
    <citation type="submission" date="2023-09" db="EMBL/GenBank/DDBJ databases">
        <title>Paucibacter sp. APW11 Genome sequencing and assembly.</title>
        <authorList>
            <person name="Kim I."/>
        </authorList>
    </citation>
    <scope>NUCLEOTIDE SEQUENCE</scope>
    <source>
        <strain evidence="2">APW11</strain>
    </source>
</reference>
<evidence type="ECO:0000313" key="2">
    <source>
        <dbReference type="EMBL" id="MDT9001766.1"/>
    </source>
</evidence>
<dbReference type="PANTHER" id="PTHR42925">
    <property type="entry name" value="MULTIDRUG AND TOXIN EFFLUX PROTEIN MATE FAMILY"/>
    <property type="match status" value="1"/>
</dbReference>
<dbReference type="Pfam" id="PF01554">
    <property type="entry name" value="MatE"/>
    <property type="match status" value="2"/>
</dbReference>
<dbReference type="InterPro" id="IPR002528">
    <property type="entry name" value="MATE_fam"/>
</dbReference>
<gene>
    <name evidence="2" type="ORF">RQP53_20990</name>
</gene>
<feature type="transmembrane region" description="Helical" evidence="1">
    <location>
        <begin position="189"/>
        <end position="209"/>
    </location>
</feature>
<name>A0ABU3PGW0_9BURK</name>
<dbReference type="InterPro" id="IPR047135">
    <property type="entry name" value="YsiQ"/>
</dbReference>
<feature type="transmembrane region" description="Helical" evidence="1">
    <location>
        <begin position="93"/>
        <end position="114"/>
    </location>
</feature>
<keyword evidence="3" id="KW-1185">Reference proteome</keyword>
<dbReference type="RefSeq" id="WP_315652651.1">
    <property type="nucleotide sequence ID" value="NZ_JAVXZY010000011.1"/>
</dbReference>
<organism evidence="2 3">
    <name type="scientific">Roseateles aquae</name>
    <dbReference type="NCBI Taxonomy" id="3077235"/>
    <lineage>
        <taxon>Bacteria</taxon>
        <taxon>Pseudomonadati</taxon>
        <taxon>Pseudomonadota</taxon>
        <taxon>Betaproteobacteria</taxon>
        <taxon>Burkholderiales</taxon>
        <taxon>Sphaerotilaceae</taxon>
        <taxon>Roseateles</taxon>
    </lineage>
</organism>
<dbReference type="EMBL" id="JAVXZY010000011">
    <property type="protein sequence ID" value="MDT9001766.1"/>
    <property type="molecule type" value="Genomic_DNA"/>
</dbReference>
<proteinExistence type="predicted"/>
<feature type="transmembrane region" description="Helical" evidence="1">
    <location>
        <begin position="343"/>
        <end position="360"/>
    </location>
</feature>
<keyword evidence="1" id="KW-1133">Transmembrane helix</keyword>
<comment type="caution">
    <text evidence="2">The sequence shown here is derived from an EMBL/GenBank/DDBJ whole genome shotgun (WGS) entry which is preliminary data.</text>
</comment>
<feature type="transmembrane region" description="Helical" evidence="1">
    <location>
        <begin position="60"/>
        <end position="81"/>
    </location>
</feature>
<feature type="transmembrane region" description="Helical" evidence="1">
    <location>
        <begin position="164"/>
        <end position="183"/>
    </location>
</feature>
<keyword evidence="1" id="KW-0472">Membrane</keyword>
<evidence type="ECO:0000256" key="1">
    <source>
        <dbReference type="SAM" id="Phobius"/>
    </source>
</evidence>
<evidence type="ECO:0000313" key="3">
    <source>
        <dbReference type="Proteomes" id="UP001246372"/>
    </source>
</evidence>
<feature type="transmembrane region" description="Helical" evidence="1">
    <location>
        <begin position="126"/>
        <end position="143"/>
    </location>
</feature>
<feature type="transmembrane region" description="Helical" evidence="1">
    <location>
        <begin position="313"/>
        <end position="331"/>
    </location>
</feature>
<protein>
    <submittedName>
        <fullName evidence="2">MATE family efflux transporter</fullName>
    </submittedName>
</protein>
<feature type="transmembrane region" description="Helical" evidence="1">
    <location>
        <begin position="381"/>
        <end position="399"/>
    </location>
</feature>
<sequence length="452" mass="47773">MQASPAPAIPAPRLFPLAWPLFLELCLGIAVGLVGTLLAARVSDAAGAAFALANHVAGTLFILFRIIGAGISVVITQSLGGGQRARADASARAALGASSWIGGLTALAAAVAAAPLLRLMNAPAELLPLAVPLLQWLAPAMLLDAWNAAMASVMRAHLRGRDTLAVLVVMQCLQLSLAVPLMQQFGLPGFALSLLASRGLGLGLHLWLWRARLSLRPGWRDWWRLPRQELGAILHIGLPGAAENIAYRLAFMVSIAVAGQLGATALATHSYVSQLMYFVLLFGLATGFAAEIVVGHLIGAGRLHDAHRLVRRALARGLVVSVVVATAAAMASPWLLRGFTQDAAIIAQGVTLMALTVLLEPGRTFNLVVINALRAAGDARYPVMVGAGSMLIVLAGGSWLLGERLGLGLAGIWIAYAADEWLRGLLMWRRWAALGWVPHARAARRRLRAARH</sequence>
<dbReference type="Proteomes" id="UP001246372">
    <property type="component" value="Unassembled WGS sequence"/>
</dbReference>